<dbReference type="AlphaFoldDB" id="A0AB34K5X2"/>
<comment type="caution">
    <text evidence="1">The sequence shown here is derived from an EMBL/GenBank/DDBJ whole genome shotgun (WGS) entry which is preliminary data.</text>
</comment>
<organism evidence="1 2">
    <name type="scientific">Prymnesium parvum</name>
    <name type="common">Toxic golden alga</name>
    <dbReference type="NCBI Taxonomy" id="97485"/>
    <lineage>
        <taxon>Eukaryota</taxon>
        <taxon>Haptista</taxon>
        <taxon>Haptophyta</taxon>
        <taxon>Prymnesiophyceae</taxon>
        <taxon>Prymnesiales</taxon>
        <taxon>Prymnesiaceae</taxon>
        <taxon>Prymnesium</taxon>
    </lineage>
</organism>
<name>A0AB34K5X2_PRYPA</name>
<sequence length="183" mass="20359">MAAFLWLASLLPPPHTPPLSHRGAARPHASRGGVPACLAGRDAHQDAQAAQELMRSPRATQGVEAFAGTAWQVLFEMDEGGVAMFTVELMEDLRCRFSDKDEYGEWKAEKDWLVFEKPRGLFEETLYLTAQLQLGDAEQRKHKLVRGVAHIAESADGSDPDDPNREVKLKRLGTFGAIEYDDR</sequence>
<protein>
    <submittedName>
        <fullName evidence="1">Uncharacterized protein</fullName>
    </submittedName>
</protein>
<reference evidence="1 2" key="1">
    <citation type="journal article" date="2024" name="Science">
        <title>Giant polyketide synthase enzymes in the biosynthesis of giant marine polyether toxins.</title>
        <authorList>
            <person name="Fallon T.R."/>
            <person name="Shende V.V."/>
            <person name="Wierzbicki I.H."/>
            <person name="Pendleton A.L."/>
            <person name="Watervoot N.F."/>
            <person name="Auber R.P."/>
            <person name="Gonzalez D.J."/>
            <person name="Wisecaver J.H."/>
            <person name="Moore B.S."/>
        </authorList>
    </citation>
    <scope>NUCLEOTIDE SEQUENCE [LARGE SCALE GENOMIC DNA]</scope>
    <source>
        <strain evidence="1 2">12B1</strain>
    </source>
</reference>
<dbReference type="Proteomes" id="UP001515480">
    <property type="component" value="Unassembled WGS sequence"/>
</dbReference>
<keyword evidence="2" id="KW-1185">Reference proteome</keyword>
<gene>
    <name evidence="1" type="ORF">AB1Y20_009182</name>
</gene>
<proteinExistence type="predicted"/>
<evidence type="ECO:0000313" key="1">
    <source>
        <dbReference type="EMBL" id="KAL1527799.1"/>
    </source>
</evidence>
<accession>A0AB34K5X2</accession>
<evidence type="ECO:0000313" key="2">
    <source>
        <dbReference type="Proteomes" id="UP001515480"/>
    </source>
</evidence>
<dbReference type="EMBL" id="JBGBPQ010000002">
    <property type="protein sequence ID" value="KAL1527799.1"/>
    <property type="molecule type" value="Genomic_DNA"/>
</dbReference>